<reference evidence="1 2" key="1">
    <citation type="journal article" date="2020" name="Genomics">
        <title>Complete, high-quality genomes from long-read metagenomic sequencing of two wolf lichen thalli reveals enigmatic genome architecture.</title>
        <authorList>
            <person name="McKenzie S.K."/>
            <person name="Walston R.F."/>
            <person name="Allen J.L."/>
        </authorList>
    </citation>
    <scope>NUCLEOTIDE SEQUENCE [LARGE SCALE GENOMIC DNA]</scope>
    <source>
        <strain evidence="1">WasteWater2</strain>
    </source>
</reference>
<protein>
    <submittedName>
        <fullName evidence="1">Uncharacterized protein</fullName>
    </submittedName>
</protein>
<organism evidence="1 2">
    <name type="scientific">Letharia columbiana</name>
    <dbReference type="NCBI Taxonomy" id="112416"/>
    <lineage>
        <taxon>Eukaryota</taxon>
        <taxon>Fungi</taxon>
        <taxon>Dikarya</taxon>
        <taxon>Ascomycota</taxon>
        <taxon>Pezizomycotina</taxon>
        <taxon>Lecanoromycetes</taxon>
        <taxon>OSLEUM clade</taxon>
        <taxon>Lecanoromycetidae</taxon>
        <taxon>Lecanorales</taxon>
        <taxon>Lecanorineae</taxon>
        <taxon>Parmeliaceae</taxon>
        <taxon>Letharia</taxon>
    </lineage>
</organism>
<name>A0A8H6G216_9LECA</name>
<gene>
    <name evidence="1" type="ORF">HO173_002939</name>
</gene>
<keyword evidence="2" id="KW-1185">Reference proteome</keyword>
<proteinExistence type="predicted"/>
<dbReference type="RefSeq" id="XP_037168363.1">
    <property type="nucleotide sequence ID" value="XM_037304870.1"/>
</dbReference>
<evidence type="ECO:0000313" key="1">
    <source>
        <dbReference type="EMBL" id="KAF6239067.1"/>
    </source>
</evidence>
<comment type="caution">
    <text evidence="1">The sequence shown here is derived from an EMBL/GenBank/DDBJ whole genome shotgun (WGS) entry which is preliminary data.</text>
</comment>
<sequence length="107" mass="12372">MSKFCLSTLSTGATSDQLDTLRVGRLVWWMFKTAHWLIREGATVENRLHFWEAAWIIQKEDRRRRKGSMKADVYRVAETAAIGQERRRGIPNSRSIEMYCGASPVVK</sequence>
<dbReference type="GeneID" id="59284610"/>
<dbReference type="AlphaFoldDB" id="A0A8H6G216"/>
<dbReference type="Proteomes" id="UP000578531">
    <property type="component" value="Unassembled WGS sequence"/>
</dbReference>
<accession>A0A8H6G216</accession>
<dbReference type="EMBL" id="JACCJC010000007">
    <property type="protein sequence ID" value="KAF6239067.1"/>
    <property type="molecule type" value="Genomic_DNA"/>
</dbReference>
<evidence type="ECO:0000313" key="2">
    <source>
        <dbReference type="Proteomes" id="UP000578531"/>
    </source>
</evidence>